<dbReference type="InterPro" id="IPR052895">
    <property type="entry name" value="HetReg/Transcr_Mod"/>
</dbReference>
<proteinExistence type="predicted"/>
<dbReference type="PANTHER" id="PTHR24148:SF64">
    <property type="entry name" value="HETEROKARYON INCOMPATIBILITY DOMAIN-CONTAINING PROTEIN"/>
    <property type="match status" value="1"/>
</dbReference>
<organism evidence="1 2">
    <name type="scientific">Monosporascus ibericus</name>
    <dbReference type="NCBI Taxonomy" id="155417"/>
    <lineage>
        <taxon>Eukaryota</taxon>
        <taxon>Fungi</taxon>
        <taxon>Dikarya</taxon>
        <taxon>Ascomycota</taxon>
        <taxon>Pezizomycotina</taxon>
        <taxon>Sordariomycetes</taxon>
        <taxon>Xylariomycetidae</taxon>
        <taxon>Xylariales</taxon>
        <taxon>Xylariales incertae sedis</taxon>
        <taxon>Monosporascus</taxon>
    </lineage>
</organism>
<evidence type="ECO:0008006" key="3">
    <source>
        <dbReference type="Google" id="ProtNLM"/>
    </source>
</evidence>
<gene>
    <name evidence="1" type="ORF">DL764_007389</name>
</gene>
<dbReference type="PANTHER" id="PTHR24148">
    <property type="entry name" value="ANKYRIN REPEAT DOMAIN-CONTAINING PROTEIN 39 HOMOLOG-RELATED"/>
    <property type="match status" value="1"/>
</dbReference>
<comment type="caution">
    <text evidence="1">The sequence shown here is derived from an EMBL/GenBank/DDBJ whole genome shotgun (WGS) entry which is preliminary data.</text>
</comment>
<keyword evidence="2" id="KW-1185">Reference proteome</keyword>
<accession>A0A4Q4T0X4</accession>
<name>A0A4Q4T0X4_9PEZI</name>
<sequence length="289" mass="31408">MVTGSLIDAVVTVESAPGAKLGNSYDPCITEEYDIVRRLWAQLWFARAWIIQEAVLSSSIVVLFGEGDRHATGDFDHMAKLAERPLDGQPGQLQSAAGKRTELFGGGFKRRLFWGVVGIRLEYGRSEDAIELIDALATARGATATDPRDKVYGLMDMLSDDREAITVLLVGGPCGYGPKEPPILTKPDIKDTNAAILVWTCYSDKDLTPEFSRQVMNLIAGLIAKDMGERVMSITNMGFLATVPKEAKEGDEIVLICGGSRPFVVWPDWGGEGEVEKIDSVSARDIALA</sequence>
<reference evidence="1 2" key="1">
    <citation type="submission" date="2018-06" db="EMBL/GenBank/DDBJ databases">
        <title>Complete Genomes of Monosporascus.</title>
        <authorList>
            <person name="Robinson A.J."/>
            <person name="Natvig D.O."/>
        </authorList>
    </citation>
    <scope>NUCLEOTIDE SEQUENCE [LARGE SCALE GENOMIC DNA]</scope>
    <source>
        <strain evidence="1 2">CBS 110550</strain>
    </source>
</reference>
<dbReference type="AlphaFoldDB" id="A0A4Q4T0X4"/>
<evidence type="ECO:0000313" key="1">
    <source>
        <dbReference type="EMBL" id="RYO96789.1"/>
    </source>
</evidence>
<protein>
    <recommendedName>
        <fullName evidence="3">Heterokaryon incompatibility domain-containing protein</fullName>
    </recommendedName>
</protein>
<evidence type="ECO:0000313" key="2">
    <source>
        <dbReference type="Proteomes" id="UP000293360"/>
    </source>
</evidence>
<dbReference type="STRING" id="155417.A0A4Q4T0X4"/>
<dbReference type="Proteomes" id="UP000293360">
    <property type="component" value="Unassembled WGS sequence"/>
</dbReference>
<dbReference type="OrthoDB" id="4693026at2759"/>
<dbReference type="EMBL" id="QJNU01000502">
    <property type="protein sequence ID" value="RYO96789.1"/>
    <property type="molecule type" value="Genomic_DNA"/>
</dbReference>